<sequence length="266" mass="30267">MHLGQNLKILRKLKKQSQEDISKKLGLTRSTYSGYENGVAEPGIETLVNISKYFHIPLDDLIKKDFSKMNESTLSSVEKGLYADVSGKNLRVLTTVLTEDNEEIIEMIPEKARAGYTTGYADPDYIKVLPTFSLPFLSKNRKYRSFPIQGDSMPPVGPGSFVVAEFIQNWATIKSGTPCIVVTKEDGIVFKIVNNHLEEKQSYQLCSTNLNYDPYYVHVNQIVEMWKFVNYISPELPDIKLEEGELLATMKHLQAEIHELKNTLKR</sequence>
<dbReference type="PROSITE" id="PS50943">
    <property type="entry name" value="HTH_CROC1"/>
    <property type="match status" value="1"/>
</dbReference>
<dbReference type="InterPro" id="IPR010982">
    <property type="entry name" value="Lambda_DNA-bd_dom_sf"/>
</dbReference>
<proteinExistence type="predicted"/>
<dbReference type="InterPro" id="IPR001387">
    <property type="entry name" value="Cro/C1-type_HTH"/>
</dbReference>
<keyword evidence="3" id="KW-0804">Transcription</keyword>
<dbReference type="GO" id="GO:0003677">
    <property type="term" value="F:DNA binding"/>
    <property type="evidence" value="ECO:0007669"/>
    <property type="project" value="UniProtKB-KW"/>
</dbReference>
<organism evidence="5 6">
    <name type="scientific">Lishizhenia tianjinensis</name>
    <dbReference type="NCBI Taxonomy" id="477690"/>
    <lineage>
        <taxon>Bacteria</taxon>
        <taxon>Pseudomonadati</taxon>
        <taxon>Bacteroidota</taxon>
        <taxon>Flavobacteriia</taxon>
        <taxon>Flavobacteriales</taxon>
        <taxon>Crocinitomicaceae</taxon>
        <taxon>Lishizhenia</taxon>
    </lineage>
</organism>
<dbReference type="CDD" id="cd00093">
    <property type="entry name" value="HTH_XRE"/>
    <property type="match status" value="1"/>
</dbReference>
<evidence type="ECO:0000313" key="5">
    <source>
        <dbReference type="EMBL" id="SFT41067.1"/>
    </source>
</evidence>
<dbReference type="Proteomes" id="UP000236454">
    <property type="component" value="Unassembled WGS sequence"/>
</dbReference>
<dbReference type="PANTHER" id="PTHR40661:SF1">
    <property type="entry name" value="HTH CRO_C1-TYPE DOMAIN-CONTAINING PROTEIN"/>
    <property type="match status" value="1"/>
</dbReference>
<gene>
    <name evidence="5" type="ORF">SAMN05216474_0409</name>
</gene>
<dbReference type="Pfam" id="PF01381">
    <property type="entry name" value="HTH_3"/>
    <property type="match status" value="1"/>
</dbReference>
<evidence type="ECO:0000256" key="1">
    <source>
        <dbReference type="ARBA" id="ARBA00023015"/>
    </source>
</evidence>
<dbReference type="OrthoDB" id="3831186at2"/>
<dbReference type="AlphaFoldDB" id="A0A1I6XSH6"/>
<dbReference type="EMBL" id="FPAS01000001">
    <property type="protein sequence ID" value="SFT41067.1"/>
    <property type="molecule type" value="Genomic_DNA"/>
</dbReference>
<dbReference type="STRING" id="477690.SAMN05216474_0409"/>
<dbReference type="RefSeq" id="WP_090245770.1">
    <property type="nucleotide sequence ID" value="NZ_FPAS01000001.1"/>
</dbReference>
<keyword evidence="2" id="KW-0238">DNA-binding</keyword>
<protein>
    <submittedName>
        <fullName evidence="5">Transcriptional regulator, contains XRE-family HTH domain</fullName>
    </submittedName>
</protein>
<keyword evidence="1" id="KW-0805">Transcription regulation</keyword>
<keyword evidence="6" id="KW-1185">Reference proteome</keyword>
<dbReference type="Gene3D" id="2.10.109.10">
    <property type="entry name" value="Umud Fragment, subunit A"/>
    <property type="match status" value="1"/>
</dbReference>
<accession>A0A1I6XSH6</accession>
<dbReference type="Gene3D" id="1.10.260.40">
    <property type="entry name" value="lambda repressor-like DNA-binding domains"/>
    <property type="match status" value="1"/>
</dbReference>
<dbReference type="SUPFAM" id="SSF47413">
    <property type="entry name" value="lambda repressor-like DNA-binding domains"/>
    <property type="match status" value="1"/>
</dbReference>
<dbReference type="PANTHER" id="PTHR40661">
    <property type="match status" value="1"/>
</dbReference>
<evidence type="ECO:0000259" key="4">
    <source>
        <dbReference type="PROSITE" id="PS50943"/>
    </source>
</evidence>
<evidence type="ECO:0000256" key="3">
    <source>
        <dbReference type="ARBA" id="ARBA00023163"/>
    </source>
</evidence>
<evidence type="ECO:0000313" key="6">
    <source>
        <dbReference type="Proteomes" id="UP000236454"/>
    </source>
</evidence>
<feature type="domain" description="HTH cro/C1-type" evidence="4">
    <location>
        <begin position="7"/>
        <end position="61"/>
    </location>
</feature>
<name>A0A1I6XSH6_9FLAO</name>
<evidence type="ECO:0000256" key="2">
    <source>
        <dbReference type="ARBA" id="ARBA00023125"/>
    </source>
</evidence>
<dbReference type="SMART" id="SM00530">
    <property type="entry name" value="HTH_XRE"/>
    <property type="match status" value="1"/>
</dbReference>
<reference evidence="5 6" key="1">
    <citation type="submission" date="2016-10" db="EMBL/GenBank/DDBJ databases">
        <authorList>
            <person name="de Groot N.N."/>
        </authorList>
    </citation>
    <scope>NUCLEOTIDE SEQUENCE [LARGE SCALE GENOMIC DNA]</scope>
    <source>
        <strain evidence="5 6">CGMCC 1.7005</strain>
    </source>
</reference>